<evidence type="ECO:0000313" key="2">
    <source>
        <dbReference type="Proteomes" id="UP001521137"/>
    </source>
</evidence>
<dbReference type="Proteomes" id="UP001521137">
    <property type="component" value="Unassembled WGS sequence"/>
</dbReference>
<sequence>MNINKAIACGLAGNELSKQITGTSDVSASRTAVATSSGAALGIMVSGAAIGIGVVTSPVTVPLAVSSGLLAGIASLCD</sequence>
<dbReference type="RefSeq" id="WP_235312306.1">
    <property type="nucleotide sequence ID" value="NZ_JAKGAS010000004.1"/>
</dbReference>
<proteinExistence type="predicted"/>
<comment type="caution">
    <text evidence="1">The sequence shown here is derived from an EMBL/GenBank/DDBJ whole genome shotgun (WGS) entry which is preliminary data.</text>
</comment>
<keyword evidence="2" id="KW-1185">Reference proteome</keyword>
<protein>
    <recommendedName>
        <fullName evidence="3">Bacteriocin</fullName>
    </recommendedName>
</protein>
<evidence type="ECO:0008006" key="3">
    <source>
        <dbReference type="Google" id="ProtNLM"/>
    </source>
</evidence>
<gene>
    <name evidence="1" type="ORF">L0668_10285</name>
</gene>
<reference evidence="1 2" key="1">
    <citation type="submission" date="2022-01" db="EMBL/GenBank/DDBJ databases">
        <title>Paraglaciecola sp. G1-23.</title>
        <authorList>
            <person name="Jin M.S."/>
            <person name="Han D.M."/>
            <person name="Kim H.M."/>
            <person name="Jeon C.O."/>
        </authorList>
    </citation>
    <scope>NUCLEOTIDE SEQUENCE [LARGE SCALE GENOMIC DNA]</scope>
    <source>
        <strain evidence="1 2">G1-23</strain>
    </source>
</reference>
<name>A0ABS9D6F7_9ALTE</name>
<dbReference type="EMBL" id="JAKGAS010000004">
    <property type="protein sequence ID" value="MCF2948494.1"/>
    <property type="molecule type" value="Genomic_DNA"/>
</dbReference>
<accession>A0ABS9D6F7</accession>
<organism evidence="1 2">
    <name type="scientific">Paraglaciecola algarum</name>
    <dbReference type="NCBI Taxonomy" id="3050085"/>
    <lineage>
        <taxon>Bacteria</taxon>
        <taxon>Pseudomonadati</taxon>
        <taxon>Pseudomonadota</taxon>
        <taxon>Gammaproteobacteria</taxon>
        <taxon>Alteromonadales</taxon>
        <taxon>Alteromonadaceae</taxon>
        <taxon>Paraglaciecola</taxon>
    </lineage>
</organism>
<evidence type="ECO:0000313" key="1">
    <source>
        <dbReference type="EMBL" id="MCF2948494.1"/>
    </source>
</evidence>